<accession>A0ABD2BUJ6</accession>
<organism evidence="2 3">
    <name type="scientific">Vespula maculifrons</name>
    <name type="common">Eastern yellow jacket</name>
    <name type="synonym">Wasp</name>
    <dbReference type="NCBI Taxonomy" id="7453"/>
    <lineage>
        <taxon>Eukaryota</taxon>
        <taxon>Metazoa</taxon>
        <taxon>Ecdysozoa</taxon>
        <taxon>Arthropoda</taxon>
        <taxon>Hexapoda</taxon>
        <taxon>Insecta</taxon>
        <taxon>Pterygota</taxon>
        <taxon>Neoptera</taxon>
        <taxon>Endopterygota</taxon>
        <taxon>Hymenoptera</taxon>
        <taxon>Apocrita</taxon>
        <taxon>Aculeata</taxon>
        <taxon>Vespoidea</taxon>
        <taxon>Vespidae</taxon>
        <taxon>Vespinae</taxon>
        <taxon>Vespula</taxon>
    </lineage>
</organism>
<evidence type="ECO:0000313" key="3">
    <source>
        <dbReference type="Proteomes" id="UP001607303"/>
    </source>
</evidence>
<dbReference type="EMBL" id="JAYRBN010000066">
    <property type="protein sequence ID" value="KAL2736447.1"/>
    <property type="molecule type" value="Genomic_DNA"/>
</dbReference>
<keyword evidence="1" id="KW-0812">Transmembrane</keyword>
<protein>
    <submittedName>
        <fullName evidence="2">Uncharacterized protein</fullName>
    </submittedName>
</protein>
<feature type="transmembrane region" description="Helical" evidence="1">
    <location>
        <begin position="17"/>
        <end position="33"/>
    </location>
</feature>
<gene>
    <name evidence="2" type="ORF">V1477_012956</name>
</gene>
<evidence type="ECO:0000313" key="2">
    <source>
        <dbReference type="EMBL" id="KAL2736447.1"/>
    </source>
</evidence>
<evidence type="ECO:0000256" key="1">
    <source>
        <dbReference type="SAM" id="Phobius"/>
    </source>
</evidence>
<name>A0ABD2BUJ6_VESMC</name>
<proteinExistence type="predicted"/>
<sequence>MAVLYVKLIVQYQDDKALYLIITLINAGYILAMQDLRQFYDDDISITEKASLNDSCHFYDTNHAKVA</sequence>
<keyword evidence="1" id="KW-0472">Membrane</keyword>
<keyword evidence="1" id="KW-1133">Transmembrane helix</keyword>
<dbReference type="Proteomes" id="UP001607303">
    <property type="component" value="Unassembled WGS sequence"/>
</dbReference>
<reference evidence="2 3" key="1">
    <citation type="journal article" date="2024" name="Ann. Entomol. Soc. Am.">
        <title>Genomic analyses of the southern and eastern yellowjacket wasps (Hymenoptera: Vespidae) reveal evolutionary signatures of social life.</title>
        <authorList>
            <person name="Catto M.A."/>
            <person name="Caine P.B."/>
            <person name="Orr S.E."/>
            <person name="Hunt B.G."/>
            <person name="Goodisman M.A.D."/>
        </authorList>
    </citation>
    <scope>NUCLEOTIDE SEQUENCE [LARGE SCALE GENOMIC DNA]</scope>
    <source>
        <strain evidence="2">232</strain>
        <tissue evidence="2">Head and thorax</tissue>
    </source>
</reference>
<dbReference type="AlphaFoldDB" id="A0ABD2BUJ6"/>
<keyword evidence="3" id="KW-1185">Reference proteome</keyword>
<comment type="caution">
    <text evidence="2">The sequence shown here is derived from an EMBL/GenBank/DDBJ whole genome shotgun (WGS) entry which is preliminary data.</text>
</comment>